<dbReference type="RefSeq" id="WP_069717625.1">
    <property type="nucleotide sequence ID" value="NZ_MJEH01000031.1"/>
</dbReference>
<proteinExistence type="predicted"/>
<dbReference type="InterPro" id="IPR029068">
    <property type="entry name" value="Glyas_Bleomycin-R_OHBP_Dase"/>
</dbReference>
<name>A0A1E5LE58_9BACI</name>
<dbReference type="Proteomes" id="UP000095209">
    <property type="component" value="Unassembled WGS sequence"/>
</dbReference>
<dbReference type="EMBL" id="MJEH01000031">
    <property type="protein sequence ID" value="OEH92342.1"/>
    <property type="molecule type" value="Genomic_DNA"/>
</dbReference>
<protein>
    <submittedName>
        <fullName evidence="2">Glyoxalase</fullName>
    </submittedName>
</protein>
<comment type="caution">
    <text evidence="2">The sequence shown here is derived from an EMBL/GenBank/DDBJ whole genome shotgun (WGS) entry which is preliminary data.</text>
</comment>
<dbReference type="SUPFAM" id="SSF54593">
    <property type="entry name" value="Glyoxalase/Bleomycin resistance protein/Dihydroxybiphenyl dioxygenase"/>
    <property type="match status" value="1"/>
</dbReference>
<accession>A0A1E5LE58</accession>
<sequence>MRRSKKKSSFVHHICIQTNNYEQSLNFYRGLLGFELISESANFHNRHYNSWLRMGDFHVELQTGKIGEKLEHLNPNSQGIVHLCLWVENLSYEVEKFKKIGFEFKIKDGQEIYHVENGRLCKLIAPEGTIIELRDNRGI</sequence>
<feature type="domain" description="VOC" evidence="1">
    <location>
        <begin position="10"/>
        <end position="136"/>
    </location>
</feature>
<dbReference type="Gene3D" id="3.10.180.10">
    <property type="entry name" value="2,3-Dihydroxybiphenyl 1,2-Dioxygenase, domain 1"/>
    <property type="match status" value="1"/>
</dbReference>
<dbReference type="STRING" id="1305675.BFG57_16335"/>
<gene>
    <name evidence="2" type="ORF">BFG57_16335</name>
</gene>
<evidence type="ECO:0000313" key="2">
    <source>
        <dbReference type="EMBL" id="OEH92342.1"/>
    </source>
</evidence>
<dbReference type="AlphaFoldDB" id="A0A1E5LE58"/>
<dbReference type="PROSITE" id="PS51819">
    <property type="entry name" value="VOC"/>
    <property type="match status" value="1"/>
</dbReference>
<keyword evidence="3" id="KW-1185">Reference proteome</keyword>
<evidence type="ECO:0000259" key="1">
    <source>
        <dbReference type="PROSITE" id="PS51819"/>
    </source>
</evidence>
<evidence type="ECO:0000313" key="3">
    <source>
        <dbReference type="Proteomes" id="UP000095209"/>
    </source>
</evidence>
<dbReference type="InterPro" id="IPR037523">
    <property type="entry name" value="VOC_core"/>
</dbReference>
<organism evidence="2 3">
    <name type="scientific">Bacillus solimangrovi</name>
    <dbReference type="NCBI Taxonomy" id="1305675"/>
    <lineage>
        <taxon>Bacteria</taxon>
        <taxon>Bacillati</taxon>
        <taxon>Bacillota</taxon>
        <taxon>Bacilli</taxon>
        <taxon>Bacillales</taxon>
        <taxon>Bacillaceae</taxon>
        <taxon>Bacillus</taxon>
    </lineage>
</organism>
<reference evidence="2 3" key="1">
    <citation type="submission" date="2016-08" db="EMBL/GenBank/DDBJ databases">
        <title>Genome of Bacillus solimangrovi GH2-4.</title>
        <authorList>
            <person name="Lim S."/>
            <person name="Kim B.-C."/>
        </authorList>
    </citation>
    <scope>NUCLEOTIDE SEQUENCE [LARGE SCALE GENOMIC DNA]</scope>
    <source>
        <strain evidence="2 3">GH2-4</strain>
    </source>
</reference>
<dbReference type="Pfam" id="PF13669">
    <property type="entry name" value="Glyoxalase_4"/>
    <property type="match status" value="1"/>
</dbReference>
<dbReference type="OrthoDB" id="9795618at2"/>